<comment type="caution">
    <text evidence="9">The sequence shown here is derived from an EMBL/GenBank/DDBJ whole genome shotgun (WGS) entry which is preliminary data.</text>
</comment>
<feature type="chain" id="PRO_5015653023" evidence="8">
    <location>
        <begin position="23"/>
        <end position="464"/>
    </location>
</feature>
<evidence type="ECO:0000256" key="6">
    <source>
        <dbReference type="ARBA" id="ARBA00023136"/>
    </source>
</evidence>
<feature type="signal peptide" evidence="8">
    <location>
        <begin position="1"/>
        <end position="22"/>
    </location>
</feature>
<evidence type="ECO:0000256" key="3">
    <source>
        <dbReference type="ARBA" id="ARBA00022448"/>
    </source>
</evidence>
<keyword evidence="10" id="KW-1185">Reference proteome</keyword>
<dbReference type="InterPro" id="IPR051906">
    <property type="entry name" value="TolC-like"/>
</dbReference>
<comment type="similarity">
    <text evidence="2">Belongs to the outer membrane factor (OMF) (TC 1.B.17) family.</text>
</comment>
<accession>A0A2T0MFH5</accession>
<evidence type="ECO:0000256" key="8">
    <source>
        <dbReference type="SAM" id="SignalP"/>
    </source>
</evidence>
<protein>
    <submittedName>
        <fullName evidence="9">Outer membrane protein TolC</fullName>
    </submittedName>
</protein>
<keyword evidence="6" id="KW-0472">Membrane</keyword>
<evidence type="ECO:0000256" key="4">
    <source>
        <dbReference type="ARBA" id="ARBA00022452"/>
    </source>
</evidence>
<keyword evidence="3" id="KW-0813">Transport</keyword>
<keyword evidence="7" id="KW-0998">Cell outer membrane</keyword>
<dbReference type="GO" id="GO:0015562">
    <property type="term" value="F:efflux transmembrane transporter activity"/>
    <property type="evidence" value="ECO:0007669"/>
    <property type="project" value="InterPro"/>
</dbReference>
<evidence type="ECO:0000256" key="7">
    <source>
        <dbReference type="ARBA" id="ARBA00023237"/>
    </source>
</evidence>
<sequence>MMQKNYLPTLLLSFLFTCSLLSQEVLTKQEAIKLTLENNLGILIAENNVEIADNNKSVLNSGFLPSITGTAGANYQRDDSTFEFPGQFLSDGEGNPVIDEQTGEPVPRPDADLYKAEAQRYNARITADYVLFDGLGRWYDMKRLKEEYNLSSLQARETLETTILQLFSVYFEAARISENITVLEQTYQNTKNRLQRANYSFEFGQVNKLDVLNAEVDLVNDSINVMNERQLLENTLRDLNIVLNADLEKKFAVDTTITFINELQLEDFAAQGEQNNVRMLQAKSNMTINDYTLQSAKSVFLPTIGLTGFYGWNLNQNAPGPFFPGVNVNNTRNFGLGATLTWNLFDGGRGITQVKNAKILLESQDALQNQIELEVKRDIANARGDFQNRLKVFELQQQNVITATDNYRRSNERYKLGQITSVELRQAQINLLNAQTSRNLAKYNAKLAELQLLQLTGQLMNVSI</sequence>
<evidence type="ECO:0000313" key="10">
    <source>
        <dbReference type="Proteomes" id="UP000237640"/>
    </source>
</evidence>
<gene>
    <name evidence="9" type="ORF">CLV81_0307</name>
</gene>
<dbReference type="RefSeq" id="WP_313790275.1">
    <property type="nucleotide sequence ID" value="NZ_PVYX01000001.1"/>
</dbReference>
<keyword evidence="4" id="KW-1134">Transmembrane beta strand</keyword>
<proteinExistence type="inferred from homology"/>
<dbReference type="PANTHER" id="PTHR30026:SF20">
    <property type="entry name" value="OUTER MEMBRANE PROTEIN TOLC"/>
    <property type="match status" value="1"/>
</dbReference>
<dbReference type="InterPro" id="IPR003423">
    <property type="entry name" value="OMP_efflux"/>
</dbReference>
<dbReference type="SUPFAM" id="SSF56954">
    <property type="entry name" value="Outer membrane efflux proteins (OEP)"/>
    <property type="match status" value="1"/>
</dbReference>
<reference evidence="9 10" key="1">
    <citation type="submission" date="2018-03" db="EMBL/GenBank/DDBJ databases">
        <title>Genomic Encyclopedia of Archaeal and Bacterial Type Strains, Phase II (KMG-II): from individual species to whole genera.</title>
        <authorList>
            <person name="Goeker M."/>
        </authorList>
    </citation>
    <scope>NUCLEOTIDE SEQUENCE [LARGE SCALE GENOMIC DNA]</scope>
    <source>
        <strain evidence="9 10">DSM 25027</strain>
    </source>
</reference>
<dbReference type="GO" id="GO:0015288">
    <property type="term" value="F:porin activity"/>
    <property type="evidence" value="ECO:0007669"/>
    <property type="project" value="TreeGrafter"/>
</dbReference>
<dbReference type="Gene3D" id="1.20.1600.10">
    <property type="entry name" value="Outer membrane efflux proteins (OEP)"/>
    <property type="match status" value="1"/>
</dbReference>
<dbReference type="Pfam" id="PF02321">
    <property type="entry name" value="OEP"/>
    <property type="match status" value="2"/>
</dbReference>
<evidence type="ECO:0000256" key="2">
    <source>
        <dbReference type="ARBA" id="ARBA00007613"/>
    </source>
</evidence>
<keyword evidence="5" id="KW-0812">Transmembrane</keyword>
<evidence type="ECO:0000256" key="1">
    <source>
        <dbReference type="ARBA" id="ARBA00004442"/>
    </source>
</evidence>
<dbReference type="Proteomes" id="UP000237640">
    <property type="component" value="Unassembled WGS sequence"/>
</dbReference>
<comment type="subcellular location">
    <subcellularLocation>
        <location evidence="1">Cell outer membrane</location>
    </subcellularLocation>
</comment>
<name>A0A2T0MFH5_9FLAO</name>
<dbReference type="GO" id="GO:0009279">
    <property type="term" value="C:cell outer membrane"/>
    <property type="evidence" value="ECO:0007669"/>
    <property type="project" value="UniProtKB-SubCell"/>
</dbReference>
<evidence type="ECO:0000313" key="9">
    <source>
        <dbReference type="EMBL" id="PRX56312.1"/>
    </source>
</evidence>
<keyword evidence="8" id="KW-0732">Signal</keyword>
<dbReference type="PANTHER" id="PTHR30026">
    <property type="entry name" value="OUTER MEMBRANE PROTEIN TOLC"/>
    <property type="match status" value="1"/>
</dbReference>
<dbReference type="AlphaFoldDB" id="A0A2T0MFH5"/>
<organism evidence="9 10">
    <name type="scientific">Flagellimonas meridianipacifica</name>
    <dbReference type="NCBI Taxonomy" id="1080225"/>
    <lineage>
        <taxon>Bacteria</taxon>
        <taxon>Pseudomonadati</taxon>
        <taxon>Bacteroidota</taxon>
        <taxon>Flavobacteriia</taxon>
        <taxon>Flavobacteriales</taxon>
        <taxon>Flavobacteriaceae</taxon>
        <taxon>Flagellimonas</taxon>
    </lineage>
</organism>
<dbReference type="GO" id="GO:1990281">
    <property type="term" value="C:efflux pump complex"/>
    <property type="evidence" value="ECO:0007669"/>
    <property type="project" value="TreeGrafter"/>
</dbReference>
<evidence type="ECO:0000256" key="5">
    <source>
        <dbReference type="ARBA" id="ARBA00022692"/>
    </source>
</evidence>
<dbReference type="EMBL" id="PVYX01000001">
    <property type="protein sequence ID" value="PRX56312.1"/>
    <property type="molecule type" value="Genomic_DNA"/>
</dbReference>